<comment type="catalytic activity">
    <reaction evidence="19">
        <text>L-threonyl-[protein] + ATP = O-phospho-L-threonyl-[protein] + ADP + H(+)</text>
        <dbReference type="Rhea" id="RHEA:46608"/>
        <dbReference type="Rhea" id="RHEA-COMP:11060"/>
        <dbReference type="Rhea" id="RHEA-COMP:11605"/>
        <dbReference type="ChEBI" id="CHEBI:15378"/>
        <dbReference type="ChEBI" id="CHEBI:30013"/>
        <dbReference type="ChEBI" id="CHEBI:30616"/>
        <dbReference type="ChEBI" id="CHEBI:61977"/>
        <dbReference type="ChEBI" id="CHEBI:456216"/>
        <dbReference type="EC" id="2.7.11.1"/>
    </reaction>
</comment>
<sequence length="606" mass="66130">MEFNHFSGTIPISFGKLQKLQALALSGNVLSGEIPSTLGNLTQLYELYLSDNQLEGTITSSLGNCQNLHLLDVGNNELIGIIPQQIIALPSLSITLNLSQNSLMGLLPPEIGNLKSISALDVAGNNLSGEIPETIGACLSLETLHMQGNFFQGHIPSSIASLRGLQRLDLSSNNLTGNIPKELEKLLFLQYLNLSFNNLEGEVSIKGVFSNASAFSVAGNTNLCGGISEMKLPACPFKQRKHKRSPTVIILTTTVTSFLFLMMIASLLCVFHWRKSRKNPSSTPFIMDSLPQISYNELLHATGGFSSDNLIGQGGFGSVYRGILDRDGGKLVAVKVLNLQQHGASKSFIAECKALRNIRHRNLVKILTYCSSIDFKALVFDFMENGSLDTWLYQEGNGNTQVQNLNFLRRLHIAIDVSFALLYLHDDCEAPVIHCDLKPSNILLDNEMTAHVGDFGLSKLLSKTINNSSQGETSSIGIKGTIGYMAPEYGIGSEASASGDVYSLGIILLEMFTGKKPTDEMFTSGLNLHNFVKAKIPGQVMQVVDPKLELGDNNVQKCIVSILEIGLACSAEQVGERMNMRDVTRKLNIIMDAFRRGRPDSLRQTN</sequence>
<feature type="domain" description="Protein kinase" evidence="23">
    <location>
        <begin position="305"/>
        <end position="591"/>
    </location>
</feature>
<dbReference type="PROSITE" id="PS50011">
    <property type="entry name" value="PROTEIN_KINASE_DOM"/>
    <property type="match status" value="1"/>
</dbReference>
<dbReference type="Gene3D" id="3.80.10.10">
    <property type="entry name" value="Ribonuclease Inhibitor"/>
    <property type="match status" value="1"/>
</dbReference>
<dbReference type="Gene3D" id="3.30.200.20">
    <property type="entry name" value="Phosphorylase Kinase, domain 1"/>
    <property type="match status" value="1"/>
</dbReference>
<dbReference type="FunFam" id="3.80.10.10:FF:000299">
    <property type="entry name" value="Piriformospora indica-insensitive protein 2"/>
    <property type="match status" value="1"/>
</dbReference>
<keyword evidence="18" id="KW-0325">Glycoprotein</keyword>
<evidence type="ECO:0000256" key="18">
    <source>
        <dbReference type="ARBA" id="ARBA00023180"/>
    </source>
</evidence>
<dbReference type="FunFam" id="3.30.200.20:FF:000432">
    <property type="entry name" value="LRR receptor-like serine/threonine-protein kinase EFR"/>
    <property type="match status" value="1"/>
</dbReference>
<dbReference type="SUPFAM" id="SSF56112">
    <property type="entry name" value="Protein kinase-like (PK-like)"/>
    <property type="match status" value="1"/>
</dbReference>
<dbReference type="PROSITE" id="PS00108">
    <property type="entry name" value="PROTEIN_KINASE_ST"/>
    <property type="match status" value="1"/>
</dbReference>
<dbReference type="InterPro" id="IPR008271">
    <property type="entry name" value="Ser/Thr_kinase_AS"/>
</dbReference>
<evidence type="ECO:0000256" key="7">
    <source>
        <dbReference type="ARBA" id="ARBA00022614"/>
    </source>
</evidence>
<accession>A0A140G4Q2</accession>
<evidence type="ECO:0000256" key="4">
    <source>
        <dbReference type="ARBA" id="ARBA00022475"/>
    </source>
</evidence>
<keyword evidence="6" id="KW-0597">Phosphoprotein</keyword>
<evidence type="ECO:0000256" key="12">
    <source>
        <dbReference type="ARBA" id="ARBA00022741"/>
    </source>
</evidence>
<evidence type="ECO:0000256" key="5">
    <source>
        <dbReference type="ARBA" id="ARBA00022527"/>
    </source>
</evidence>
<comment type="subcellular location">
    <subcellularLocation>
        <location evidence="1">Cell membrane</location>
        <topology evidence="1">Single-pass membrane protein</topology>
    </subcellularLocation>
</comment>
<keyword evidence="7" id="KW-0433">Leucine-rich repeat</keyword>
<evidence type="ECO:0000256" key="14">
    <source>
        <dbReference type="ARBA" id="ARBA00022840"/>
    </source>
</evidence>
<evidence type="ECO:0000256" key="16">
    <source>
        <dbReference type="ARBA" id="ARBA00023136"/>
    </source>
</evidence>
<dbReference type="PANTHER" id="PTHR27008:SF587">
    <property type="entry name" value="PROTEIN KINASE DOMAIN-CONTAINING PROTEIN"/>
    <property type="match status" value="1"/>
</dbReference>
<dbReference type="Pfam" id="PF00560">
    <property type="entry name" value="LRR_1"/>
    <property type="match status" value="1"/>
</dbReference>
<dbReference type="GO" id="GO:0004674">
    <property type="term" value="F:protein serine/threonine kinase activity"/>
    <property type="evidence" value="ECO:0007669"/>
    <property type="project" value="UniProtKB-KW"/>
</dbReference>
<evidence type="ECO:0000256" key="10">
    <source>
        <dbReference type="ARBA" id="ARBA00022729"/>
    </source>
</evidence>
<name>A0A140G4Q2_9ROSI</name>
<keyword evidence="13" id="KW-0418">Kinase</keyword>
<evidence type="ECO:0000256" key="3">
    <source>
        <dbReference type="ARBA" id="ARBA00012513"/>
    </source>
</evidence>
<keyword evidence="16 22" id="KW-0472">Membrane</keyword>
<evidence type="ECO:0000256" key="1">
    <source>
        <dbReference type="ARBA" id="ARBA00004162"/>
    </source>
</evidence>
<evidence type="ECO:0000256" key="15">
    <source>
        <dbReference type="ARBA" id="ARBA00022989"/>
    </source>
</evidence>
<proteinExistence type="evidence at transcript level"/>
<dbReference type="FunFam" id="1.10.510.10:FF:000358">
    <property type="entry name" value="Putative leucine-rich repeat receptor-like serine/threonine-protein kinase"/>
    <property type="match status" value="1"/>
</dbReference>
<dbReference type="GO" id="GO:0005524">
    <property type="term" value="F:ATP binding"/>
    <property type="evidence" value="ECO:0007669"/>
    <property type="project" value="UniProtKB-UniRule"/>
</dbReference>
<dbReference type="InterPro" id="IPR032675">
    <property type="entry name" value="LRR_dom_sf"/>
</dbReference>
<keyword evidence="14 21" id="KW-0067">ATP-binding</keyword>
<evidence type="ECO:0000259" key="23">
    <source>
        <dbReference type="PROSITE" id="PS50011"/>
    </source>
</evidence>
<dbReference type="InterPro" id="IPR051809">
    <property type="entry name" value="Plant_receptor-like_S/T_kinase"/>
</dbReference>
<evidence type="ECO:0000256" key="21">
    <source>
        <dbReference type="PROSITE-ProRule" id="PRU10141"/>
    </source>
</evidence>
<dbReference type="InterPro" id="IPR000719">
    <property type="entry name" value="Prot_kinase_dom"/>
</dbReference>
<keyword evidence="8" id="KW-0808">Transferase</keyword>
<protein>
    <recommendedName>
        <fullName evidence="3">non-specific serine/threonine protein kinase</fullName>
        <ecNumber evidence="3">2.7.11.1</ecNumber>
    </recommendedName>
</protein>
<keyword evidence="5" id="KW-0723">Serine/threonine-protein kinase</keyword>
<comment type="similarity">
    <text evidence="2">Belongs to the RLP family.</text>
</comment>
<feature type="transmembrane region" description="Helical" evidence="22">
    <location>
        <begin position="248"/>
        <end position="273"/>
    </location>
</feature>
<dbReference type="Gene3D" id="1.10.510.10">
    <property type="entry name" value="Transferase(Phosphotransferase) domain 1"/>
    <property type="match status" value="1"/>
</dbReference>
<dbReference type="InterPro" id="IPR055414">
    <property type="entry name" value="LRR_R13L4/SHOC2-like"/>
</dbReference>
<dbReference type="GO" id="GO:0005886">
    <property type="term" value="C:plasma membrane"/>
    <property type="evidence" value="ECO:0007669"/>
    <property type="project" value="UniProtKB-SubCell"/>
</dbReference>
<evidence type="ECO:0000256" key="20">
    <source>
        <dbReference type="ARBA" id="ARBA00048679"/>
    </source>
</evidence>
<keyword evidence="15 22" id="KW-1133">Transmembrane helix</keyword>
<dbReference type="FunFam" id="3.80.10.10:FF:000111">
    <property type="entry name" value="LRR receptor-like serine/threonine-protein kinase ERECTA"/>
    <property type="match status" value="1"/>
</dbReference>
<dbReference type="InterPro" id="IPR001611">
    <property type="entry name" value="Leu-rich_rpt"/>
</dbReference>
<keyword evidence="10" id="KW-0732">Signal</keyword>
<dbReference type="InterPro" id="IPR011009">
    <property type="entry name" value="Kinase-like_dom_sf"/>
</dbReference>
<dbReference type="PROSITE" id="PS00107">
    <property type="entry name" value="PROTEIN_KINASE_ATP"/>
    <property type="match status" value="1"/>
</dbReference>
<evidence type="ECO:0000256" key="8">
    <source>
        <dbReference type="ARBA" id="ARBA00022679"/>
    </source>
</evidence>
<evidence type="ECO:0000256" key="13">
    <source>
        <dbReference type="ARBA" id="ARBA00022777"/>
    </source>
</evidence>
<dbReference type="Pfam" id="PF00069">
    <property type="entry name" value="Pkinase"/>
    <property type="match status" value="1"/>
</dbReference>
<dbReference type="CDD" id="cd14066">
    <property type="entry name" value="STKc_IRAK"/>
    <property type="match status" value="1"/>
</dbReference>
<evidence type="ECO:0000256" key="17">
    <source>
        <dbReference type="ARBA" id="ARBA00023170"/>
    </source>
</evidence>
<dbReference type="SMART" id="SM00220">
    <property type="entry name" value="S_TKc"/>
    <property type="match status" value="1"/>
</dbReference>
<evidence type="ECO:0000256" key="22">
    <source>
        <dbReference type="SAM" id="Phobius"/>
    </source>
</evidence>
<evidence type="ECO:0000256" key="11">
    <source>
        <dbReference type="ARBA" id="ARBA00022737"/>
    </source>
</evidence>
<dbReference type="Pfam" id="PF23598">
    <property type="entry name" value="LRR_14"/>
    <property type="match status" value="1"/>
</dbReference>
<evidence type="ECO:0000256" key="2">
    <source>
        <dbReference type="ARBA" id="ARBA00009592"/>
    </source>
</evidence>
<dbReference type="PANTHER" id="PTHR27008">
    <property type="entry name" value="OS04G0122200 PROTEIN"/>
    <property type="match status" value="1"/>
</dbReference>
<keyword evidence="4" id="KW-1003">Cell membrane</keyword>
<evidence type="ECO:0000256" key="6">
    <source>
        <dbReference type="ARBA" id="ARBA00022553"/>
    </source>
</evidence>
<keyword evidence="17" id="KW-0675">Receptor</keyword>
<comment type="catalytic activity">
    <reaction evidence="20">
        <text>L-seryl-[protein] + ATP = O-phospho-L-seryl-[protein] + ADP + H(+)</text>
        <dbReference type="Rhea" id="RHEA:17989"/>
        <dbReference type="Rhea" id="RHEA-COMP:9863"/>
        <dbReference type="Rhea" id="RHEA-COMP:11604"/>
        <dbReference type="ChEBI" id="CHEBI:15378"/>
        <dbReference type="ChEBI" id="CHEBI:29999"/>
        <dbReference type="ChEBI" id="CHEBI:30616"/>
        <dbReference type="ChEBI" id="CHEBI:83421"/>
        <dbReference type="ChEBI" id="CHEBI:456216"/>
        <dbReference type="EC" id="2.7.11.1"/>
    </reaction>
</comment>
<keyword evidence="9 22" id="KW-0812">Transmembrane</keyword>
<dbReference type="AlphaFoldDB" id="A0A140G4Q2"/>
<dbReference type="SUPFAM" id="SSF52058">
    <property type="entry name" value="L domain-like"/>
    <property type="match status" value="1"/>
</dbReference>
<evidence type="ECO:0000256" key="19">
    <source>
        <dbReference type="ARBA" id="ARBA00047899"/>
    </source>
</evidence>
<evidence type="ECO:0000313" key="24">
    <source>
        <dbReference type="EMBL" id="AMM43024.1"/>
    </source>
</evidence>
<reference evidence="24" key="1">
    <citation type="journal article" date="2015" name="Int J Genomics">
        <title>Genome-Wide Identification and Characterization of the LRR-RLK Gene Family in Two Vernicia Species.</title>
        <authorList>
            <person name="Zhu H."/>
            <person name="Wang Y."/>
            <person name="Yin H."/>
            <person name="Gao M."/>
            <person name="Zhang Q."/>
            <person name="Chen Y."/>
        </authorList>
    </citation>
    <scope>NUCLEOTIDE SEQUENCE</scope>
</reference>
<keyword evidence="11" id="KW-0677">Repeat</keyword>
<dbReference type="EC" id="2.7.11.1" evidence="3"/>
<feature type="binding site" evidence="21">
    <location>
        <position position="335"/>
    </location>
    <ligand>
        <name>ATP</name>
        <dbReference type="ChEBI" id="CHEBI:30616"/>
    </ligand>
</feature>
<keyword evidence="12 21" id="KW-0547">Nucleotide-binding</keyword>
<organism evidence="24">
    <name type="scientific">Vernicia montana</name>
    <dbReference type="NCBI Taxonomy" id="316732"/>
    <lineage>
        <taxon>Eukaryota</taxon>
        <taxon>Viridiplantae</taxon>
        <taxon>Streptophyta</taxon>
        <taxon>Embryophyta</taxon>
        <taxon>Tracheophyta</taxon>
        <taxon>Spermatophyta</taxon>
        <taxon>Magnoliopsida</taxon>
        <taxon>eudicotyledons</taxon>
        <taxon>Gunneridae</taxon>
        <taxon>Pentapetalae</taxon>
        <taxon>rosids</taxon>
        <taxon>fabids</taxon>
        <taxon>Malpighiales</taxon>
        <taxon>Euphorbiaceae</taxon>
        <taxon>Crotonoideae</taxon>
        <taxon>Aleuritideae</taxon>
        <taxon>Vernicia</taxon>
    </lineage>
</organism>
<evidence type="ECO:0000256" key="9">
    <source>
        <dbReference type="ARBA" id="ARBA00022692"/>
    </source>
</evidence>
<dbReference type="EMBL" id="KT805777">
    <property type="protein sequence ID" value="AMM43024.1"/>
    <property type="molecule type" value="mRNA"/>
</dbReference>
<dbReference type="InterPro" id="IPR017441">
    <property type="entry name" value="Protein_kinase_ATP_BS"/>
</dbReference>